<feature type="compositionally biased region" description="Acidic residues" evidence="12">
    <location>
        <begin position="845"/>
        <end position="864"/>
    </location>
</feature>
<dbReference type="InterPro" id="IPR001330">
    <property type="entry name" value="Prenyltrans"/>
</dbReference>
<sequence>MATTQEGSPGEIKLAVEAHVKYIQSLDTHKDDYNYWLTEHLRLNGVYWGLTALHLLGRPDALPRAETIDFVLSCQHENGGFGAAPGHDAHMLSTVSAVQILVMIDAIGDLEERGKGVAKVGNFIANLQDRETGTFAGDEWGEKDTRFLYDVDKAVQHVAACANFDGGYGVGPGDESHSGQIFTCVGALCIADRLDLVDKDKLGRWLSERQLPSGGLNGRPEKAEDVCYSWWVLSSLEMVGRTHWIDRQKLVDFILRCQDPERGGISDRPGDMVDRIFMNNVITNSIITPYRIRPYLIVASHDRLFYTNGRVLRSTSRSTKNQDLSLGPGTSPSQSGEWTATVGLHLNRGNSNSANTESVTAQASAKGSTYDLAPAAPIAQAPTADMGTDFDFEGDFTSQLNSEVPDGEIGNEMLMNQFNGPSFEHGQQGYFMTSGHPSHHGQGNTATAPSLMPAPAGSFLMTDAPASRDMYTGEWNAVTPSATGFQENQQGYFSHGQNLSWGQVVTYPQYAYSFPLHSPNLVGSFVDFQTQPQQHHPFHQNQGQSFEVPPAPLNQGVDLNGDSDSDMSKQGRTALPMSPLKPGKKARAGKNKGDQTDEASGASGSGTAKQEAAIPIPLICTACPNTGTFSDVSHLLTHVSSKGHLGHVRKLELRALTDEGAKLTLTTYNKWEEDYDIRNLLAQRLAQREIRDEKKRKAQEALNKKTKAKGGPKTKNDDDAETAVPKKKVQTRGKASGSSSAAGAGCLVEDEDFDDGPKLKGKVYPGMRAFDSATPEQKRLRNQRKDTTITSQLLAASLAVQPIEHVYGPGFPLRSFGLVMFMTPSPPPGSPTPSPEDLLDSSLNPEEDDSFEGAESDCGAEDPDQGPQDCQ</sequence>
<name>A0A9P1H571_9PEZI</name>
<evidence type="ECO:0000259" key="13">
    <source>
        <dbReference type="Pfam" id="PF00432"/>
    </source>
</evidence>
<dbReference type="Gene3D" id="1.50.10.20">
    <property type="match status" value="1"/>
</dbReference>
<feature type="compositionally biased region" description="Low complexity" evidence="12">
    <location>
        <begin position="532"/>
        <end position="544"/>
    </location>
</feature>
<proteinExistence type="inferred from homology"/>
<comment type="similarity">
    <text evidence="2">Belongs to the protein prenyltransferase subunit beta family.</text>
</comment>
<feature type="region of interest" description="Disordered" evidence="12">
    <location>
        <begin position="532"/>
        <end position="608"/>
    </location>
</feature>
<feature type="compositionally biased region" description="Basic and acidic residues" evidence="12">
    <location>
        <begin position="776"/>
        <end position="785"/>
    </location>
</feature>
<evidence type="ECO:0000313" key="14">
    <source>
        <dbReference type="EMBL" id="CAI4216141.1"/>
    </source>
</evidence>
<reference evidence="14" key="1">
    <citation type="submission" date="2022-11" db="EMBL/GenBank/DDBJ databases">
        <authorList>
            <person name="Scott C."/>
            <person name="Bruce N."/>
        </authorList>
    </citation>
    <scope>NUCLEOTIDE SEQUENCE</scope>
</reference>
<comment type="catalytic activity">
    <reaction evidence="11">
        <text>geranylgeranyl diphosphate + L-cysteinyl-[protein] = S-geranylgeranyl-L-cysteinyl-[protein] + diphosphate</text>
        <dbReference type="Rhea" id="RHEA:21240"/>
        <dbReference type="Rhea" id="RHEA-COMP:10131"/>
        <dbReference type="Rhea" id="RHEA-COMP:11537"/>
        <dbReference type="ChEBI" id="CHEBI:29950"/>
        <dbReference type="ChEBI" id="CHEBI:33019"/>
        <dbReference type="ChEBI" id="CHEBI:57533"/>
        <dbReference type="ChEBI" id="CHEBI:86021"/>
        <dbReference type="EC" id="2.5.1.60"/>
    </reaction>
</comment>
<feature type="domain" description="Prenyltransferase alpha-alpha toroid" evidence="13">
    <location>
        <begin position="14"/>
        <end position="274"/>
    </location>
</feature>
<dbReference type="GO" id="GO:0046872">
    <property type="term" value="F:metal ion binding"/>
    <property type="evidence" value="ECO:0007669"/>
    <property type="project" value="UniProtKB-KW"/>
</dbReference>
<keyword evidence="7" id="KW-0677">Repeat</keyword>
<keyword evidence="8" id="KW-0862">Zinc</keyword>
<evidence type="ECO:0000256" key="1">
    <source>
        <dbReference type="ARBA" id="ARBA00001947"/>
    </source>
</evidence>
<dbReference type="AlphaFoldDB" id="A0A9P1H571"/>
<evidence type="ECO:0000256" key="2">
    <source>
        <dbReference type="ARBA" id="ARBA00010497"/>
    </source>
</evidence>
<feature type="compositionally biased region" description="Low complexity" evidence="12">
    <location>
        <begin position="733"/>
        <end position="745"/>
    </location>
</feature>
<evidence type="ECO:0000313" key="15">
    <source>
        <dbReference type="Proteomes" id="UP000838763"/>
    </source>
</evidence>
<accession>A0A9P1H571</accession>
<feature type="compositionally biased region" description="Basic and acidic residues" evidence="12">
    <location>
        <begin position="692"/>
        <end position="703"/>
    </location>
</feature>
<dbReference type="PANTHER" id="PTHR11774:SF11">
    <property type="entry name" value="GERANYLGERANYL TRANSFERASE TYPE-2 SUBUNIT BETA"/>
    <property type="match status" value="1"/>
</dbReference>
<evidence type="ECO:0000256" key="3">
    <source>
        <dbReference type="ARBA" id="ARBA00012656"/>
    </source>
</evidence>
<keyword evidence="5" id="KW-0808">Transferase</keyword>
<evidence type="ECO:0000256" key="7">
    <source>
        <dbReference type="ARBA" id="ARBA00022737"/>
    </source>
</evidence>
<evidence type="ECO:0000256" key="5">
    <source>
        <dbReference type="ARBA" id="ARBA00022679"/>
    </source>
</evidence>
<dbReference type="GO" id="GO:0005968">
    <property type="term" value="C:Rab-protein geranylgeranyltransferase complex"/>
    <property type="evidence" value="ECO:0007669"/>
    <property type="project" value="TreeGrafter"/>
</dbReference>
<feature type="region of interest" description="Disordered" evidence="12">
    <location>
        <begin position="824"/>
        <end position="871"/>
    </location>
</feature>
<keyword evidence="6" id="KW-0479">Metal-binding</keyword>
<dbReference type="InterPro" id="IPR026873">
    <property type="entry name" value="Ptb1"/>
</dbReference>
<feature type="compositionally biased region" description="Pro residues" evidence="12">
    <location>
        <begin position="824"/>
        <end position="834"/>
    </location>
</feature>
<evidence type="ECO:0000256" key="6">
    <source>
        <dbReference type="ARBA" id="ARBA00022723"/>
    </source>
</evidence>
<comment type="cofactor">
    <cofactor evidence="1">
        <name>Zn(2+)</name>
        <dbReference type="ChEBI" id="CHEBI:29105"/>
    </cofactor>
</comment>
<dbReference type="OrthoDB" id="5428259at2759"/>
<dbReference type="SUPFAM" id="SSF48239">
    <property type="entry name" value="Terpenoid cyclases/Protein prenyltransferases"/>
    <property type="match status" value="1"/>
</dbReference>
<dbReference type="InterPro" id="IPR008930">
    <property type="entry name" value="Terpenoid_cyclase/PrenylTrfase"/>
</dbReference>
<dbReference type="EMBL" id="CALLCH030000015">
    <property type="protein sequence ID" value="CAI4216141.1"/>
    <property type="molecule type" value="Genomic_DNA"/>
</dbReference>
<evidence type="ECO:0000256" key="9">
    <source>
        <dbReference type="ARBA" id="ARBA00030816"/>
    </source>
</evidence>
<comment type="caution">
    <text evidence="14">The sequence shown here is derived from an EMBL/GenBank/DDBJ whole genome shotgun (WGS) entry which is preliminary data.</text>
</comment>
<evidence type="ECO:0000256" key="4">
    <source>
        <dbReference type="ARBA" id="ARBA00022602"/>
    </source>
</evidence>
<dbReference type="Pfam" id="PF00432">
    <property type="entry name" value="Prenyltrans"/>
    <property type="match status" value="1"/>
</dbReference>
<dbReference type="Proteomes" id="UP000838763">
    <property type="component" value="Unassembled WGS sequence"/>
</dbReference>
<evidence type="ECO:0000256" key="10">
    <source>
        <dbReference type="ARBA" id="ARBA00032766"/>
    </source>
</evidence>
<evidence type="ECO:0000256" key="8">
    <source>
        <dbReference type="ARBA" id="ARBA00022833"/>
    </source>
</evidence>
<protein>
    <recommendedName>
        <fullName evidence="3">protein geranylgeranyltransferase type II</fullName>
        <ecNumber evidence="3">2.5.1.60</ecNumber>
    </recommendedName>
    <alternativeName>
        <fullName evidence="9">Geranylgeranyl transferase type II subunit beta</fullName>
    </alternativeName>
    <alternativeName>
        <fullName evidence="10">Type II protein geranyl-geranyltransferase subunit beta</fullName>
    </alternativeName>
</protein>
<evidence type="ECO:0000256" key="12">
    <source>
        <dbReference type="SAM" id="MobiDB-lite"/>
    </source>
</evidence>
<dbReference type="PANTHER" id="PTHR11774">
    <property type="entry name" value="GERANYLGERANYL TRANSFERASE TYPE BETA SUBUNIT"/>
    <property type="match status" value="1"/>
</dbReference>
<dbReference type="EC" id="2.5.1.60" evidence="3"/>
<feature type="region of interest" description="Disordered" evidence="12">
    <location>
        <begin position="316"/>
        <end position="337"/>
    </location>
</feature>
<dbReference type="GO" id="GO:0004663">
    <property type="term" value="F:Rab geranylgeranyltransferase activity"/>
    <property type="evidence" value="ECO:0007669"/>
    <property type="project" value="UniProtKB-EC"/>
</dbReference>
<gene>
    <name evidence="14" type="ORF">PPNO1_LOCUS5805</name>
</gene>
<keyword evidence="15" id="KW-1185">Reference proteome</keyword>
<keyword evidence="4" id="KW-0637">Prenyltransferase</keyword>
<organism evidence="14 15">
    <name type="scientific">Parascedosporium putredinis</name>
    <dbReference type="NCBI Taxonomy" id="1442378"/>
    <lineage>
        <taxon>Eukaryota</taxon>
        <taxon>Fungi</taxon>
        <taxon>Dikarya</taxon>
        <taxon>Ascomycota</taxon>
        <taxon>Pezizomycotina</taxon>
        <taxon>Sordariomycetes</taxon>
        <taxon>Hypocreomycetidae</taxon>
        <taxon>Microascales</taxon>
        <taxon>Microascaceae</taxon>
        <taxon>Parascedosporium</taxon>
    </lineage>
</organism>
<dbReference type="CDD" id="cd02894">
    <property type="entry name" value="GGTase-II"/>
    <property type="match status" value="1"/>
</dbReference>
<evidence type="ECO:0000256" key="11">
    <source>
        <dbReference type="ARBA" id="ARBA00047658"/>
    </source>
</evidence>
<feature type="region of interest" description="Disordered" evidence="12">
    <location>
        <begin position="692"/>
        <end position="785"/>
    </location>
</feature>
<dbReference type="InterPro" id="IPR045089">
    <property type="entry name" value="PGGT1B-like"/>
</dbReference>